<dbReference type="RefSeq" id="WP_188882552.1">
    <property type="nucleotide sequence ID" value="NZ_BMOY01000028.1"/>
</dbReference>
<accession>A0A917KCT1</accession>
<organism evidence="1 2">
    <name type="scientific">Alicyclobacillus cellulosilyticus</name>
    <dbReference type="NCBI Taxonomy" id="1003997"/>
    <lineage>
        <taxon>Bacteria</taxon>
        <taxon>Bacillati</taxon>
        <taxon>Bacillota</taxon>
        <taxon>Bacilli</taxon>
        <taxon>Bacillales</taxon>
        <taxon>Alicyclobacillaceae</taxon>
        <taxon>Alicyclobacillus</taxon>
    </lineage>
</organism>
<reference evidence="1" key="1">
    <citation type="journal article" date="2014" name="Int. J. Syst. Evol. Microbiol.">
        <title>Complete genome sequence of Corynebacterium casei LMG S-19264T (=DSM 44701T), isolated from a smear-ripened cheese.</title>
        <authorList>
            <consortium name="US DOE Joint Genome Institute (JGI-PGF)"/>
            <person name="Walter F."/>
            <person name="Albersmeier A."/>
            <person name="Kalinowski J."/>
            <person name="Ruckert C."/>
        </authorList>
    </citation>
    <scope>NUCLEOTIDE SEQUENCE</scope>
    <source>
        <strain evidence="1">JCM 18487</strain>
    </source>
</reference>
<name>A0A917KCT1_9BACL</name>
<comment type="caution">
    <text evidence="1">The sequence shown here is derived from an EMBL/GenBank/DDBJ whole genome shotgun (WGS) entry which is preliminary data.</text>
</comment>
<evidence type="ECO:0000313" key="2">
    <source>
        <dbReference type="Proteomes" id="UP000637695"/>
    </source>
</evidence>
<evidence type="ECO:0000313" key="1">
    <source>
        <dbReference type="EMBL" id="GGJ09300.1"/>
    </source>
</evidence>
<dbReference type="Proteomes" id="UP000637695">
    <property type="component" value="Unassembled WGS sequence"/>
</dbReference>
<dbReference type="AlphaFoldDB" id="A0A917KCT1"/>
<proteinExistence type="predicted"/>
<dbReference type="Pfam" id="PF07873">
    <property type="entry name" value="YabP"/>
    <property type="match status" value="1"/>
</dbReference>
<sequence>MTSGWKRRIRRRAAQWLNLPPDALLGVSRLTVIGGRDVVVENVRELRRVSTDEVEMALDHAAVRLCGAHFTVTFIAAREVHVHGELTTIEYRRSEEEPG</sequence>
<protein>
    <recommendedName>
        <fullName evidence="3">Sporulation protein YqfC</fullName>
    </recommendedName>
</protein>
<evidence type="ECO:0008006" key="3">
    <source>
        <dbReference type="Google" id="ProtNLM"/>
    </source>
</evidence>
<dbReference type="InterPro" id="IPR022476">
    <property type="entry name" value="Spore_YabP/YqfC"/>
</dbReference>
<reference evidence="1" key="2">
    <citation type="submission" date="2020-09" db="EMBL/GenBank/DDBJ databases">
        <authorList>
            <person name="Sun Q."/>
            <person name="Ohkuma M."/>
        </authorList>
    </citation>
    <scope>NUCLEOTIDE SEQUENCE</scope>
    <source>
        <strain evidence="1">JCM 18487</strain>
    </source>
</reference>
<gene>
    <name evidence="1" type="ORF">GCM10010885_17970</name>
</gene>
<keyword evidence="2" id="KW-1185">Reference proteome</keyword>
<dbReference type="EMBL" id="BMOY01000028">
    <property type="protein sequence ID" value="GGJ09300.1"/>
    <property type="molecule type" value="Genomic_DNA"/>
</dbReference>